<accession>L1MEX7</accession>
<comment type="caution">
    <text evidence="4">The sequence shown here is derived from an EMBL/GenBank/DDBJ whole genome shotgun (WGS) entry which is preliminary data.</text>
</comment>
<dbReference type="AlphaFoldDB" id="L1MEX7"/>
<sequence length="398" mass="42441">MKAGHTAIFGSEPTLVASAPTTWSLLGEHVDVVGGIVLVASSDLRVGIAASPRSDNNISVSVNGAKPNHIAMGDVSDFAFSVLDARDKTESVPSPHGSWPERLGGVVWSLIFRQLLPRDTPGFNIAVESEAPVDWGLGVHAAAEVAFASALVVDDENRGDYPLRVRVAEACFQSAAIFSATPALRARYTAALRSMDGQISVVDYKDESVTHTPHIAGRNTVVFAVNTPHNPGGQIPEEMARRLDFIDKATRAFGVESLRHLPDAAPRVRDWLEAVHKVHGPSGVPSLQEATRWLEFFEAETRRAQSMVPLLRSRNVAELSDIVAASQRALNDDYSVSGTDSALAQLCRSRGAVTARSAHAGVSNAVIAVVEATHARNFAADLVDDGLEVIELRPGTAA</sequence>
<dbReference type="GO" id="GO:0004335">
    <property type="term" value="F:galactokinase activity"/>
    <property type="evidence" value="ECO:0007669"/>
    <property type="project" value="TreeGrafter"/>
</dbReference>
<dbReference type="Proteomes" id="UP000010445">
    <property type="component" value="Unassembled WGS sequence"/>
</dbReference>
<dbReference type="PATRIC" id="fig|1035195.3.peg.1596"/>
<dbReference type="Gene3D" id="3.30.70.890">
    <property type="entry name" value="GHMP kinase, C-terminal domain"/>
    <property type="match status" value="1"/>
</dbReference>
<name>L1MEX7_9CORY</name>
<dbReference type="InterPro" id="IPR014721">
    <property type="entry name" value="Ribsml_uS5_D2-typ_fold_subgr"/>
</dbReference>
<dbReference type="Pfam" id="PF10509">
    <property type="entry name" value="GalKase_gal_bdg"/>
    <property type="match status" value="1"/>
</dbReference>
<gene>
    <name evidence="4" type="ORF">HMPREF9997_01761</name>
</gene>
<dbReference type="SUPFAM" id="SSF54211">
    <property type="entry name" value="Ribosomal protein S5 domain 2-like"/>
    <property type="match status" value="1"/>
</dbReference>
<dbReference type="SUPFAM" id="SSF55060">
    <property type="entry name" value="GHMP Kinase, C-terminal domain"/>
    <property type="match status" value="1"/>
</dbReference>
<dbReference type="eggNOG" id="COG0153">
    <property type="taxonomic scope" value="Bacteria"/>
</dbReference>
<dbReference type="InterPro" id="IPR020568">
    <property type="entry name" value="Ribosomal_Su5_D2-typ_SF"/>
</dbReference>
<keyword evidence="2" id="KW-0067">ATP-binding</keyword>
<protein>
    <recommendedName>
        <fullName evidence="3">Galactokinase N-terminal domain-containing protein</fullName>
    </recommendedName>
</protein>
<dbReference type="GO" id="GO:0006012">
    <property type="term" value="P:galactose metabolic process"/>
    <property type="evidence" value="ECO:0007669"/>
    <property type="project" value="TreeGrafter"/>
</dbReference>
<keyword evidence="5" id="KW-1185">Reference proteome</keyword>
<dbReference type="EMBL" id="AMEM01000023">
    <property type="protein sequence ID" value="EKX89519.1"/>
    <property type="molecule type" value="Genomic_DNA"/>
</dbReference>
<dbReference type="PRINTS" id="PR00959">
    <property type="entry name" value="MEVGALKINASE"/>
</dbReference>
<dbReference type="InterPro" id="IPR036554">
    <property type="entry name" value="GHMP_kinase_C_sf"/>
</dbReference>
<dbReference type="Gene3D" id="3.30.230.10">
    <property type="match status" value="1"/>
</dbReference>
<evidence type="ECO:0000313" key="5">
    <source>
        <dbReference type="Proteomes" id="UP000010445"/>
    </source>
</evidence>
<organism evidence="4 5">
    <name type="scientific">Corynebacterium durum F0235</name>
    <dbReference type="NCBI Taxonomy" id="1035195"/>
    <lineage>
        <taxon>Bacteria</taxon>
        <taxon>Bacillati</taxon>
        <taxon>Actinomycetota</taxon>
        <taxon>Actinomycetes</taxon>
        <taxon>Mycobacteriales</taxon>
        <taxon>Corynebacteriaceae</taxon>
        <taxon>Corynebacterium</taxon>
    </lineage>
</organism>
<evidence type="ECO:0000313" key="4">
    <source>
        <dbReference type="EMBL" id="EKX89519.1"/>
    </source>
</evidence>
<dbReference type="PANTHER" id="PTHR10457:SF7">
    <property type="entry name" value="GALACTOKINASE-RELATED"/>
    <property type="match status" value="1"/>
</dbReference>
<dbReference type="GO" id="GO:0005829">
    <property type="term" value="C:cytosol"/>
    <property type="evidence" value="ECO:0007669"/>
    <property type="project" value="TreeGrafter"/>
</dbReference>
<dbReference type="GO" id="GO:0005524">
    <property type="term" value="F:ATP binding"/>
    <property type="evidence" value="ECO:0007669"/>
    <property type="project" value="UniProtKB-KW"/>
</dbReference>
<proteinExistence type="predicted"/>
<dbReference type="STRING" id="1035195.HMPREF9997_01761"/>
<dbReference type="PANTHER" id="PTHR10457">
    <property type="entry name" value="MEVALONATE KINASE/GALACTOKINASE"/>
    <property type="match status" value="1"/>
</dbReference>
<evidence type="ECO:0000256" key="2">
    <source>
        <dbReference type="ARBA" id="ARBA00022840"/>
    </source>
</evidence>
<dbReference type="HOGENOM" id="CLU_692070_0_0_11"/>
<dbReference type="InterPro" id="IPR019539">
    <property type="entry name" value="GalKase_N"/>
</dbReference>
<feature type="domain" description="Galactokinase N-terminal" evidence="3">
    <location>
        <begin position="5"/>
        <end position="52"/>
    </location>
</feature>
<evidence type="ECO:0000259" key="3">
    <source>
        <dbReference type="Pfam" id="PF10509"/>
    </source>
</evidence>
<evidence type="ECO:0000256" key="1">
    <source>
        <dbReference type="ARBA" id="ARBA00022741"/>
    </source>
</evidence>
<reference evidence="4 5" key="1">
    <citation type="submission" date="2012-05" db="EMBL/GenBank/DDBJ databases">
        <authorList>
            <person name="Weinstock G."/>
            <person name="Sodergren E."/>
            <person name="Lobos E.A."/>
            <person name="Fulton L."/>
            <person name="Fulton R."/>
            <person name="Courtney L."/>
            <person name="Fronick C."/>
            <person name="O'Laughlin M."/>
            <person name="Godfrey J."/>
            <person name="Wilson R.M."/>
            <person name="Miner T."/>
            <person name="Farmer C."/>
            <person name="Delehaunty K."/>
            <person name="Cordes M."/>
            <person name="Minx P."/>
            <person name="Tomlinson C."/>
            <person name="Chen J."/>
            <person name="Wollam A."/>
            <person name="Pepin K.H."/>
            <person name="Bhonagiri V."/>
            <person name="Zhang X."/>
            <person name="Suruliraj S."/>
            <person name="Warren W."/>
            <person name="Mitreva M."/>
            <person name="Mardis E.R."/>
            <person name="Wilson R.K."/>
        </authorList>
    </citation>
    <scope>NUCLEOTIDE SEQUENCE [LARGE SCALE GENOMIC DNA]</scope>
    <source>
        <strain evidence="4 5">F0235</strain>
    </source>
</reference>
<keyword evidence="1" id="KW-0547">Nucleotide-binding</keyword>